<evidence type="ECO:0000313" key="2">
    <source>
        <dbReference type="EMBL" id="KKQ15648.1"/>
    </source>
</evidence>
<proteinExistence type="predicted"/>
<sequence length="278" mass="31297">MSIKGLKIKVAIVPLTILAFILVTAIFLQINSVNVEVLKVDCVSIDQLKKELNFKGKNYFLLNKGQITEALKNKHVCVDSLNLSYRLPNNLDIKLFGREPKALLKEKTLVVNPSTSEIMASSSADTKLLDLETQESSDSSIYVSDGFGVIYSKTENISDLPLIEVINQDLEIKNTIPELVVNTLSILERIKNMSVPVTSVKVLGNQLYLGSQPKLKFTLSNDLDRQTASLQLILQKDKMRLSLFPTEMRLTLDSKEKREIEMIDLRFDKPVVVYIPNK</sequence>
<gene>
    <name evidence="2" type="ORF">US28_C0013G0027</name>
</gene>
<accession>A0A0G0F969</accession>
<evidence type="ECO:0000256" key="1">
    <source>
        <dbReference type="SAM" id="Phobius"/>
    </source>
</evidence>
<evidence type="ECO:0000313" key="3">
    <source>
        <dbReference type="Proteomes" id="UP000034448"/>
    </source>
</evidence>
<dbReference type="Proteomes" id="UP000034448">
    <property type="component" value="Unassembled WGS sequence"/>
</dbReference>
<protein>
    <recommendedName>
        <fullName evidence="4">POTRA domain-containing protein</fullName>
    </recommendedName>
</protein>
<organism evidence="2 3">
    <name type="scientific">Candidatus Daviesbacteria bacterium GW2011_GWA1_36_8</name>
    <dbReference type="NCBI Taxonomy" id="1618417"/>
    <lineage>
        <taxon>Bacteria</taxon>
        <taxon>Candidatus Daviesiibacteriota</taxon>
    </lineage>
</organism>
<dbReference type="AlphaFoldDB" id="A0A0G0F969"/>
<feature type="transmembrane region" description="Helical" evidence="1">
    <location>
        <begin position="12"/>
        <end position="30"/>
    </location>
</feature>
<comment type="caution">
    <text evidence="2">The sequence shown here is derived from an EMBL/GenBank/DDBJ whole genome shotgun (WGS) entry which is preliminary data.</text>
</comment>
<dbReference type="EMBL" id="LBSJ01000013">
    <property type="protein sequence ID" value="KKQ15648.1"/>
    <property type="molecule type" value="Genomic_DNA"/>
</dbReference>
<reference evidence="2 3" key="1">
    <citation type="journal article" date="2015" name="Nature">
        <title>rRNA introns, odd ribosomes, and small enigmatic genomes across a large radiation of phyla.</title>
        <authorList>
            <person name="Brown C.T."/>
            <person name="Hug L.A."/>
            <person name="Thomas B.C."/>
            <person name="Sharon I."/>
            <person name="Castelle C.J."/>
            <person name="Singh A."/>
            <person name="Wilkins M.J."/>
            <person name="Williams K.H."/>
            <person name="Banfield J.F."/>
        </authorList>
    </citation>
    <scope>NUCLEOTIDE SEQUENCE [LARGE SCALE GENOMIC DNA]</scope>
</reference>
<keyword evidence="1" id="KW-0812">Transmembrane</keyword>
<keyword evidence="1" id="KW-1133">Transmembrane helix</keyword>
<name>A0A0G0F969_9BACT</name>
<keyword evidence="1" id="KW-0472">Membrane</keyword>
<evidence type="ECO:0008006" key="4">
    <source>
        <dbReference type="Google" id="ProtNLM"/>
    </source>
</evidence>